<dbReference type="RefSeq" id="WP_273688892.1">
    <property type="nucleotide sequence ID" value="NZ_CP117411.1"/>
</dbReference>
<keyword evidence="3" id="KW-1185">Reference proteome</keyword>
<name>A0ABY7TPJ8_9SPHN</name>
<gene>
    <name evidence="2" type="ORF">PQ455_02460</name>
</gene>
<organism evidence="2 3">
    <name type="scientific">Sphingomonas naphthae</name>
    <dbReference type="NCBI Taxonomy" id="1813468"/>
    <lineage>
        <taxon>Bacteria</taxon>
        <taxon>Pseudomonadati</taxon>
        <taxon>Pseudomonadota</taxon>
        <taxon>Alphaproteobacteria</taxon>
        <taxon>Sphingomonadales</taxon>
        <taxon>Sphingomonadaceae</taxon>
        <taxon>Sphingomonas</taxon>
    </lineage>
</organism>
<sequence>MKIDQPMIGHADIPHTVMPVKGQGLSALIALSILFWIAVALFADAVS</sequence>
<dbReference type="Proteomes" id="UP001220395">
    <property type="component" value="Chromosome"/>
</dbReference>
<reference evidence="2 3" key="1">
    <citation type="submission" date="2023-02" db="EMBL/GenBank/DDBJ databases">
        <title>Genome sequence of Sphingomonas naphthae.</title>
        <authorList>
            <person name="Kim S."/>
            <person name="Heo J."/>
            <person name="Kwon S.-W."/>
        </authorList>
    </citation>
    <scope>NUCLEOTIDE SEQUENCE [LARGE SCALE GENOMIC DNA]</scope>
    <source>
        <strain evidence="2 3">KACC 18716</strain>
    </source>
</reference>
<evidence type="ECO:0000313" key="2">
    <source>
        <dbReference type="EMBL" id="WCT74114.1"/>
    </source>
</evidence>
<evidence type="ECO:0000256" key="1">
    <source>
        <dbReference type="SAM" id="Phobius"/>
    </source>
</evidence>
<feature type="transmembrane region" description="Helical" evidence="1">
    <location>
        <begin position="24"/>
        <end position="43"/>
    </location>
</feature>
<dbReference type="EMBL" id="CP117411">
    <property type="protein sequence ID" value="WCT74114.1"/>
    <property type="molecule type" value="Genomic_DNA"/>
</dbReference>
<evidence type="ECO:0000313" key="3">
    <source>
        <dbReference type="Proteomes" id="UP001220395"/>
    </source>
</evidence>
<proteinExistence type="predicted"/>
<protein>
    <submittedName>
        <fullName evidence="2">Uncharacterized protein</fullName>
    </submittedName>
</protein>
<accession>A0ABY7TPJ8</accession>
<keyword evidence="1" id="KW-1133">Transmembrane helix</keyword>
<keyword evidence="1" id="KW-0472">Membrane</keyword>
<keyword evidence="1" id="KW-0812">Transmembrane</keyword>